<accession>A0ABS6IKL8</accession>
<evidence type="ECO:0000256" key="2">
    <source>
        <dbReference type="SAM" id="SignalP"/>
    </source>
</evidence>
<gene>
    <name evidence="3" type="ORF">KQ910_15305</name>
</gene>
<keyword evidence="4" id="KW-1185">Reference proteome</keyword>
<feature type="signal peptide" evidence="2">
    <location>
        <begin position="1"/>
        <end position="20"/>
    </location>
</feature>
<dbReference type="Proteomes" id="UP000727907">
    <property type="component" value="Unassembled WGS sequence"/>
</dbReference>
<dbReference type="Pfam" id="PF03401">
    <property type="entry name" value="TctC"/>
    <property type="match status" value="1"/>
</dbReference>
<evidence type="ECO:0000313" key="3">
    <source>
        <dbReference type="EMBL" id="MBU8875141.1"/>
    </source>
</evidence>
<protein>
    <submittedName>
        <fullName evidence="3">Tripartite tricarboxylate transporter substrate binding protein BugD</fullName>
    </submittedName>
</protein>
<evidence type="ECO:0000313" key="4">
    <source>
        <dbReference type="Proteomes" id="UP000727907"/>
    </source>
</evidence>
<feature type="chain" id="PRO_5046229413" evidence="2">
    <location>
        <begin position="21"/>
        <end position="323"/>
    </location>
</feature>
<organism evidence="3 4">
    <name type="scientific">Reyranella humidisoli</name>
    <dbReference type="NCBI Taxonomy" id="2849149"/>
    <lineage>
        <taxon>Bacteria</taxon>
        <taxon>Pseudomonadati</taxon>
        <taxon>Pseudomonadota</taxon>
        <taxon>Alphaproteobacteria</taxon>
        <taxon>Hyphomicrobiales</taxon>
        <taxon>Reyranellaceae</taxon>
        <taxon>Reyranella</taxon>
    </lineage>
</organism>
<evidence type="ECO:0000256" key="1">
    <source>
        <dbReference type="ARBA" id="ARBA00006987"/>
    </source>
</evidence>
<dbReference type="PANTHER" id="PTHR42928:SF5">
    <property type="entry name" value="BLR1237 PROTEIN"/>
    <property type="match status" value="1"/>
</dbReference>
<proteinExistence type="inferred from homology"/>
<dbReference type="EMBL" id="JAHOPB010000001">
    <property type="protein sequence ID" value="MBU8875141.1"/>
    <property type="molecule type" value="Genomic_DNA"/>
</dbReference>
<keyword evidence="2" id="KW-0732">Signal</keyword>
<name>A0ABS6IKL8_9HYPH</name>
<dbReference type="PANTHER" id="PTHR42928">
    <property type="entry name" value="TRICARBOXYLATE-BINDING PROTEIN"/>
    <property type="match status" value="1"/>
</dbReference>
<comment type="caution">
    <text evidence="3">The sequence shown here is derived from an EMBL/GenBank/DDBJ whole genome shotgun (WGS) entry which is preliminary data.</text>
</comment>
<dbReference type="RefSeq" id="WP_216961909.1">
    <property type="nucleotide sequence ID" value="NZ_JAHOPB010000001.1"/>
</dbReference>
<sequence length="323" mass="33924">MLRRVALALLAVAAAGPAFGQAYPNKPINLIVPFAAGGPTDVMARILGERMGKELGQQIIIDNVTGAAGSIAMGKLARSAPDGYTIGIGHLGTNVVNGAIYKNLNYDLINDLAPIALLPSNPLLVVTSNQVPAKDLKELVAYLKANADKISGGTAGLGSGSHIGALAFFAVTGTNYQLVPYRGTGPAVQDLIANQIQVMIDQSSNSLPHIRAGKLKVYAVTAKQRTAAAPDVPTTAEAGFPGIEVAIWHGLWAPKGTPKEIIDKINAAAVKALQDPEIRRKLEDLGQDIPTPEQMKADVFGAYQKAEFAKWKPIIDKAGVKVD</sequence>
<dbReference type="InterPro" id="IPR005064">
    <property type="entry name" value="BUG"/>
</dbReference>
<comment type="similarity">
    <text evidence="1">Belongs to the UPF0065 (bug) family.</text>
</comment>
<reference evidence="3 4" key="1">
    <citation type="submission" date="2021-06" db="EMBL/GenBank/DDBJ databases">
        <authorList>
            <person name="Lee D.H."/>
        </authorList>
    </citation>
    <scope>NUCLEOTIDE SEQUENCE [LARGE SCALE GENOMIC DNA]</scope>
    <source>
        <strain evidence="3 4">MMS21-HV4-11</strain>
    </source>
</reference>
<dbReference type="PIRSF" id="PIRSF017082">
    <property type="entry name" value="YflP"/>
    <property type="match status" value="1"/>
</dbReference>